<evidence type="ECO:0000313" key="6">
    <source>
        <dbReference type="EMBL" id="KAG0652853.1"/>
    </source>
</evidence>
<feature type="compositionally biased region" description="Basic residues" evidence="3">
    <location>
        <begin position="763"/>
        <end position="779"/>
    </location>
</feature>
<name>A0A9P6VRH7_9HELO</name>
<feature type="compositionally biased region" description="Polar residues" evidence="3">
    <location>
        <begin position="94"/>
        <end position="117"/>
    </location>
</feature>
<protein>
    <submittedName>
        <fullName evidence="6">Bromodomain-containing factor 1</fullName>
    </submittedName>
</protein>
<evidence type="ECO:0000256" key="1">
    <source>
        <dbReference type="ARBA" id="ARBA00023117"/>
    </source>
</evidence>
<dbReference type="GO" id="GO:0000785">
    <property type="term" value="C:chromatin"/>
    <property type="evidence" value="ECO:0007669"/>
    <property type="project" value="TreeGrafter"/>
</dbReference>
<dbReference type="InterPro" id="IPR018359">
    <property type="entry name" value="Bromodomain_CS"/>
</dbReference>
<dbReference type="CDD" id="cd04369">
    <property type="entry name" value="Bromodomain"/>
    <property type="match status" value="1"/>
</dbReference>
<dbReference type="AlphaFoldDB" id="A0A9P6VRH7"/>
<organism evidence="6 7">
    <name type="scientific">Hyphodiscus hymeniophilus</name>
    <dbReference type="NCBI Taxonomy" id="353542"/>
    <lineage>
        <taxon>Eukaryota</taxon>
        <taxon>Fungi</taxon>
        <taxon>Dikarya</taxon>
        <taxon>Ascomycota</taxon>
        <taxon>Pezizomycotina</taxon>
        <taxon>Leotiomycetes</taxon>
        <taxon>Helotiales</taxon>
        <taxon>Hyphodiscaceae</taxon>
        <taxon>Hyphodiscus</taxon>
    </lineage>
</organism>
<dbReference type="Gene3D" id="1.20.1270.220">
    <property type="match status" value="1"/>
</dbReference>
<dbReference type="GO" id="GO:0005634">
    <property type="term" value="C:nucleus"/>
    <property type="evidence" value="ECO:0007669"/>
    <property type="project" value="TreeGrafter"/>
</dbReference>
<feature type="region of interest" description="Disordered" evidence="3">
    <location>
        <begin position="677"/>
        <end position="705"/>
    </location>
</feature>
<feature type="domain" description="Bromo" evidence="4">
    <location>
        <begin position="383"/>
        <end position="448"/>
    </location>
</feature>
<sequence>MATPQHPELYEQKIAIPVPSSEIAVDLNGHLSQPNLEFNNAAPDLSSNATDNSPSPLADTSIVAEVNGAAFASNQSAVAEVSFIDLPTASALPESQTEISNQNSLLQLPDTNTTTSEAPEDQDTSVLASGTLETEPTPGIESATEIMISSALEDTTTTSSFPPVVEAQESDLRDTTSPLALPTDIQLDPPQTTHLETEVELPIHEMHGALDIPDDQNVTLSNGTTASNTLPSLDAPLADLALIQDQQPAVSQDAEMADVSEPIPSTKISREREYDIEDEPFAKRTKTEEVTTQVLDDVAKAEDDTAMPDIPAQKTQDAPEAPATTEASAVPEVVSASDAPAAVQNEEPVPGKVEGVTTITSFQAKEITKVLKNLVRTKNGANFRGPVRELWPGVVESYSAKVSHPVDLATMESNLKDQKYPTMDAFKVEVNLLYDNAVAFNGDTHEVTNSAKVIRDTILKKLDNIPTEPVVIPKPPKKQRKSTPLSEPAPRVTAPRRQSKSGGAAPVAGAAATTFALDPNTSTPLIRRDSTKLEGGRPKREIHPPKHKDLIYSSTSRPKNKKVAQELKFCEEVLTELKKPKHTAYADAFKIPVDPVSLNIPNYFSVIKHPMDMATIEGRVKSGEYSGTKDFERDMKLMFSNCYKFNPAGNVVHQWGKQLEAVYNDVWANKSKWFADHAPAETPSSNGGSDDEESEEEVEVEEPSMNDAITVLSERLTEEQDKLIALMGQPKKNVQMIEMQNEMIGLLKDKIAVAKAKAPTTKKVVKKAKPSKPAKKQAPAKKAGPAAAKKSGGRQKYLGTHEKNIISLGITRLPEDVIKEILALIKSETDVDEGDDGEVELDIDVVSQQSLWKIYNFVLKYNPEVVEEARSLLDDKDDEPPAKLAKPPAKKKNKPMSKSEQERKIEQLEGTLQTFERHGSGSQEPMPTVEPQDQSTPGDESSGDESDSEED</sequence>
<feature type="region of interest" description="Disordered" evidence="3">
    <location>
        <begin position="467"/>
        <end position="557"/>
    </location>
</feature>
<keyword evidence="7" id="KW-1185">Reference proteome</keyword>
<feature type="region of interest" description="Disordered" evidence="3">
    <location>
        <begin position="301"/>
        <end position="328"/>
    </location>
</feature>
<evidence type="ECO:0000256" key="2">
    <source>
        <dbReference type="PROSITE-ProRule" id="PRU00035"/>
    </source>
</evidence>
<dbReference type="PROSITE" id="PS51525">
    <property type="entry name" value="NET"/>
    <property type="match status" value="1"/>
</dbReference>
<dbReference type="SMART" id="SM00297">
    <property type="entry name" value="BROMO"/>
    <property type="match status" value="2"/>
</dbReference>
<feature type="compositionally biased region" description="Low complexity" evidence="3">
    <location>
        <begin position="780"/>
        <end position="790"/>
    </location>
</feature>
<evidence type="ECO:0000256" key="3">
    <source>
        <dbReference type="SAM" id="MobiDB-lite"/>
    </source>
</evidence>
<feature type="region of interest" description="Disordered" evidence="3">
    <location>
        <begin position="94"/>
        <end position="137"/>
    </location>
</feature>
<feature type="compositionally biased region" description="Low complexity" evidence="3">
    <location>
        <begin position="502"/>
        <end position="512"/>
    </location>
</feature>
<dbReference type="GO" id="GO:0006338">
    <property type="term" value="P:chromatin remodeling"/>
    <property type="evidence" value="ECO:0007669"/>
    <property type="project" value="TreeGrafter"/>
</dbReference>
<dbReference type="PROSITE" id="PS00633">
    <property type="entry name" value="BROMODOMAIN_1"/>
    <property type="match status" value="1"/>
</dbReference>
<reference evidence="6" key="1">
    <citation type="submission" date="2019-07" db="EMBL/GenBank/DDBJ databases">
        <title>Hyphodiscus hymeniophilus genome sequencing and assembly.</title>
        <authorList>
            <person name="Kramer G."/>
            <person name="Nodwell J."/>
        </authorList>
    </citation>
    <scope>NUCLEOTIDE SEQUENCE</scope>
    <source>
        <strain evidence="6">ATCC 34498</strain>
    </source>
</reference>
<dbReference type="GO" id="GO:0006355">
    <property type="term" value="P:regulation of DNA-templated transcription"/>
    <property type="evidence" value="ECO:0007669"/>
    <property type="project" value="TreeGrafter"/>
</dbReference>
<dbReference type="SUPFAM" id="SSF47370">
    <property type="entry name" value="Bromodomain"/>
    <property type="match status" value="2"/>
</dbReference>
<dbReference type="OrthoDB" id="784962at2759"/>
<dbReference type="Pfam" id="PF00439">
    <property type="entry name" value="Bromodomain"/>
    <property type="match status" value="2"/>
</dbReference>
<dbReference type="PRINTS" id="PR00503">
    <property type="entry name" value="BROMODOMAIN"/>
</dbReference>
<evidence type="ECO:0000313" key="7">
    <source>
        <dbReference type="Proteomes" id="UP000785200"/>
    </source>
</evidence>
<feature type="compositionally biased region" description="Acidic residues" evidence="3">
    <location>
        <begin position="689"/>
        <end position="704"/>
    </location>
</feature>
<dbReference type="CDD" id="cd05499">
    <property type="entry name" value="Bromo_BDF1_2_II"/>
    <property type="match status" value="1"/>
</dbReference>
<feature type="compositionally biased region" description="Polar residues" evidence="3">
    <location>
        <begin position="45"/>
        <end position="55"/>
    </location>
</feature>
<evidence type="ECO:0000259" key="4">
    <source>
        <dbReference type="PROSITE" id="PS50014"/>
    </source>
</evidence>
<feature type="compositionally biased region" description="Low complexity" evidence="3">
    <location>
        <begin position="318"/>
        <end position="328"/>
    </location>
</feature>
<dbReference type="Gene3D" id="1.20.920.10">
    <property type="entry name" value="Bromodomain-like"/>
    <property type="match status" value="2"/>
</dbReference>
<proteinExistence type="predicted"/>
<feature type="region of interest" description="Disordered" evidence="3">
    <location>
        <begin position="33"/>
        <end position="56"/>
    </location>
</feature>
<dbReference type="InterPro" id="IPR027353">
    <property type="entry name" value="NET_dom"/>
</dbReference>
<feature type="compositionally biased region" description="Polar residues" evidence="3">
    <location>
        <begin position="910"/>
        <end position="937"/>
    </location>
</feature>
<dbReference type="EMBL" id="VNKQ01000002">
    <property type="protein sequence ID" value="KAG0652853.1"/>
    <property type="molecule type" value="Genomic_DNA"/>
</dbReference>
<accession>A0A9P6VRH7</accession>
<feature type="region of interest" description="Disordered" evidence="3">
    <location>
        <begin position="762"/>
        <end position="795"/>
    </location>
</feature>
<dbReference type="InterPro" id="IPR038336">
    <property type="entry name" value="NET_sf"/>
</dbReference>
<gene>
    <name evidence="6" type="ORF">D0Z07_0036</name>
</gene>
<comment type="caution">
    <text evidence="6">The sequence shown here is derived from an EMBL/GenBank/DDBJ whole genome shotgun (WGS) entry which is preliminary data.</text>
</comment>
<feature type="compositionally biased region" description="Basic and acidic residues" evidence="3">
    <location>
        <begin position="897"/>
        <end position="907"/>
    </location>
</feature>
<dbReference type="PROSITE" id="PS50014">
    <property type="entry name" value="BROMODOMAIN_2"/>
    <property type="match status" value="2"/>
</dbReference>
<feature type="compositionally biased region" description="Polar residues" evidence="3">
    <location>
        <begin position="124"/>
        <end position="134"/>
    </location>
</feature>
<feature type="compositionally biased region" description="Basic and acidic residues" evidence="3">
    <location>
        <begin position="526"/>
        <end position="550"/>
    </location>
</feature>
<dbReference type="InterPro" id="IPR001487">
    <property type="entry name" value="Bromodomain"/>
</dbReference>
<dbReference type="Proteomes" id="UP000785200">
    <property type="component" value="Unassembled WGS sequence"/>
</dbReference>
<dbReference type="InterPro" id="IPR050935">
    <property type="entry name" value="Bromo_chromatin_reader"/>
</dbReference>
<feature type="region of interest" description="Disordered" evidence="3">
    <location>
        <begin position="167"/>
        <end position="189"/>
    </location>
</feature>
<feature type="region of interest" description="Disordered" evidence="3">
    <location>
        <begin position="872"/>
        <end position="951"/>
    </location>
</feature>
<feature type="domain" description="NET" evidence="5">
    <location>
        <begin position="788"/>
        <end position="869"/>
    </location>
</feature>
<dbReference type="PANTHER" id="PTHR22880">
    <property type="entry name" value="FALZ-RELATED BROMODOMAIN-CONTAINING PROTEINS"/>
    <property type="match status" value="1"/>
</dbReference>
<dbReference type="Pfam" id="PF17035">
    <property type="entry name" value="BET"/>
    <property type="match status" value="1"/>
</dbReference>
<feature type="domain" description="Bromo" evidence="4">
    <location>
        <begin position="581"/>
        <end position="653"/>
    </location>
</feature>
<keyword evidence="1 2" id="KW-0103">Bromodomain</keyword>
<dbReference type="InterPro" id="IPR036427">
    <property type="entry name" value="Bromodomain-like_sf"/>
</dbReference>
<feature type="compositionally biased region" description="Acidic residues" evidence="3">
    <location>
        <begin position="941"/>
        <end position="951"/>
    </location>
</feature>
<dbReference type="PANTHER" id="PTHR22880:SF225">
    <property type="entry name" value="BROMODOMAIN-CONTAINING PROTEIN BET-1-RELATED"/>
    <property type="match status" value="1"/>
</dbReference>
<evidence type="ECO:0000259" key="5">
    <source>
        <dbReference type="PROSITE" id="PS51525"/>
    </source>
</evidence>